<comment type="caution">
    <text evidence="2">The sequence shown here is derived from an EMBL/GenBank/DDBJ whole genome shotgun (WGS) entry which is preliminary data.</text>
</comment>
<protein>
    <recommendedName>
        <fullName evidence="1">DUF5753 domain-containing protein</fullName>
    </recommendedName>
</protein>
<proteinExistence type="predicted"/>
<keyword evidence="3" id="KW-1185">Reference proteome</keyword>
<reference evidence="2" key="1">
    <citation type="submission" date="2022-06" db="EMBL/GenBank/DDBJ databases">
        <title>Genomic Encyclopedia of Archaeal and Bacterial Type Strains, Phase II (KMG-II): from individual species to whole genera.</title>
        <authorList>
            <person name="Goeker M."/>
        </authorList>
    </citation>
    <scope>NUCLEOTIDE SEQUENCE</scope>
    <source>
        <strain evidence="2">DSM 43935</strain>
    </source>
</reference>
<dbReference type="Pfam" id="PF19054">
    <property type="entry name" value="DUF5753"/>
    <property type="match status" value="1"/>
</dbReference>
<evidence type="ECO:0000313" key="2">
    <source>
        <dbReference type="EMBL" id="MCP2165354.1"/>
    </source>
</evidence>
<feature type="domain" description="DUF5753" evidence="1">
    <location>
        <begin position="70"/>
        <end position="243"/>
    </location>
</feature>
<gene>
    <name evidence="2" type="ORF">LX83_002203</name>
</gene>
<accession>A0AAE3GDG6</accession>
<dbReference type="AlphaFoldDB" id="A0AAE3GDG6"/>
<name>A0AAE3GDG6_9PSEU</name>
<evidence type="ECO:0000313" key="3">
    <source>
        <dbReference type="Proteomes" id="UP001206128"/>
    </source>
</evidence>
<dbReference type="Proteomes" id="UP001206128">
    <property type="component" value="Unassembled WGS sequence"/>
</dbReference>
<dbReference type="EMBL" id="JAMTCK010000004">
    <property type="protein sequence ID" value="MCP2165354.1"/>
    <property type="molecule type" value="Genomic_DNA"/>
</dbReference>
<organism evidence="2 3">
    <name type="scientific">Goodfellowiella coeruleoviolacea</name>
    <dbReference type="NCBI Taxonomy" id="334858"/>
    <lineage>
        <taxon>Bacteria</taxon>
        <taxon>Bacillati</taxon>
        <taxon>Actinomycetota</taxon>
        <taxon>Actinomycetes</taxon>
        <taxon>Pseudonocardiales</taxon>
        <taxon>Pseudonocardiaceae</taxon>
        <taxon>Goodfellowiella</taxon>
    </lineage>
</organism>
<dbReference type="InterPro" id="IPR043917">
    <property type="entry name" value="DUF5753"/>
</dbReference>
<evidence type="ECO:0000259" key="1">
    <source>
        <dbReference type="Pfam" id="PF19054"/>
    </source>
</evidence>
<sequence>MAHLLGWDPSKVSRMESGKLGFNALDVSAYLAVCRVTGEHRKRILEMVTRANDADLLRTHRGRLPDQLKVLIRHEWDADAIFNYEPFYVPGLLQTPEYTRELMRGSGRVRDEDIEPRVAARMAQKEIMRGEFPTPCAFLIHENALRCQTENPEIMRGQLFHLIFMATRPCANIRVVTTAVGMGAAPDAFMIMDLPDRRSVVHLEALGASVFLEQKTDIAFYRSEWKRLAGLALDEAESRVFLAALANELGAPGRTEDDLPDFLEEE</sequence>